<evidence type="ECO:0000256" key="3">
    <source>
        <dbReference type="ARBA" id="ARBA00022989"/>
    </source>
</evidence>
<keyword evidence="3 5" id="KW-1133">Transmembrane helix</keyword>
<dbReference type="EMBL" id="VYXP01000002">
    <property type="protein sequence ID" value="KAA9133314.1"/>
    <property type="molecule type" value="Genomic_DNA"/>
</dbReference>
<dbReference type="AlphaFoldDB" id="A0A5N0TFQ6"/>
<reference evidence="6 7" key="1">
    <citation type="submission" date="2019-09" db="EMBL/GenBank/DDBJ databases">
        <title>Wenzhouxiangella sp. Genome sequencing and assembly.</title>
        <authorList>
            <person name="Zhang R."/>
        </authorList>
    </citation>
    <scope>NUCLEOTIDE SEQUENCE [LARGE SCALE GENOMIC DNA]</scope>
    <source>
        <strain evidence="6 7">W260</strain>
    </source>
</reference>
<feature type="transmembrane region" description="Helical" evidence="5">
    <location>
        <begin position="115"/>
        <end position="137"/>
    </location>
</feature>
<keyword evidence="2 5" id="KW-0812">Transmembrane</keyword>
<dbReference type="Gene3D" id="1.20.120.550">
    <property type="entry name" value="Membrane associated eicosanoid/glutathione metabolism-like domain"/>
    <property type="match status" value="1"/>
</dbReference>
<keyword evidence="7" id="KW-1185">Reference proteome</keyword>
<dbReference type="RefSeq" id="WP_150862872.1">
    <property type="nucleotide sequence ID" value="NZ_VYXP01000002.1"/>
</dbReference>
<feature type="transmembrane region" description="Helical" evidence="5">
    <location>
        <begin position="6"/>
        <end position="24"/>
    </location>
</feature>
<evidence type="ECO:0000256" key="5">
    <source>
        <dbReference type="SAM" id="Phobius"/>
    </source>
</evidence>
<dbReference type="Proteomes" id="UP000325372">
    <property type="component" value="Unassembled WGS sequence"/>
</dbReference>
<evidence type="ECO:0000313" key="7">
    <source>
        <dbReference type="Proteomes" id="UP000325372"/>
    </source>
</evidence>
<evidence type="ECO:0000256" key="2">
    <source>
        <dbReference type="ARBA" id="ARBA00022692"/>
    </source>
</evidence>
<accession>A0A5N0TFQ6</accession>
<dbReference type="GO" id="GO:0016020">
    <property type="term" value="C:membrane"/>
    <property type="evidence" value="ECO:0007669"/>
    <property type="project" value="UniProtKB-SubCell"/>
</dbReference>
<organism evidence="6 7">
    <name type="scientific">Marinihelvus fidelis</name>
    <dbReference type="NCBI Taxonomy" id="2613842"/>
    <lineage>
        <taxon>Bacteria</taxon>
        <taxon>Pseudomonadati</taxon>
        <taxon>Pseudomonadota</taxon>
        <taxon>Gammaproteobacteria</taxon>
        <taxon>Chromatiales</taxon>
        <taxon>Wenzhouxiangellaceae</taxon>
        <taxon>Marinihelvus</taxon>
    </lineage>
</organism>
<proteinExistence type="predicted"/>
<gene>
    <name evidence="6" type="ORF">F3N42_02880</name>
</gene>
<dbReference type="InterPro" id="IPR001129">
    <property type="entry name" value="Membr-assoc_MAPEG"/>
</dbReference>
<dbReference type="SUPFAM" id="SSF161084">
    <property type="entry name" value="MAPEG domain-like"/>
    <property type="match status" value="1"/>
</dbReference>
<protein>
    <submittedName>
        <fullName evidence="6">MAPEG family protein</fullName>
    </submittedName>
</protein>
<evidence type="ECO:0000313" key="6">
    <source>
        <dbReference type="EMBL" id="KAA9133314.1"/>
    </source>
</evidence>
<comment type="subcellular location">
    <subcellularLocation>
        <location evidence="1">Membrane</location>
    </subcellularLocation>
</comment>
<dbReference type="Pfam" id="PF01124">
    <property type="entry name" value="MAPEG"/>
    <property type="match status" value="1"/>
</dbReference>
<evidence type="ECO:0000256" key="1">
    <source>
        <dbReference type="ARBA" id="ARBA00004370"/>
    </source>
</evidence>
<sequence>MKVLLYPLLAQVALTFVVMFRMYSARVAEFKEKRIHPQSVPTRAAFREKITDSANSADNFSNLFETPVLFFVAIMLAYTMLIYDPLLLVFAWMYVGCRVVHSFIHCTYNTVMHRFYAFAASAIVLLALWVRLGWLIIQ</sequence>
<dbReference type="InterPro" id="IPR023352">
    <property type="entry name" value="MAPEG-like_dom_sf"/>
</dbReference>
<comment type="caution">
    <text evidence="6">The sequence shown here is derived from an EMBL/GenBank/DDBJ whole genome shotgun (WGS) entry which is preliminary data.</text>
</comment>
<feature type="transmembrane region" description="Helical" evidence="5">
    <location>
        <begin position="68"/>
        <end position="95"/>
    </location>
</feature>
<evidence type="ECO:0000256" key="4">
    <source>
        <dbReference type="ARBA" id="ARBA00023136"/>
    </source>
</evidence>
<keyword evidence="4 5" id="KW-0472">Membrane</keyword>
<name>A0A5N0TFQ6_9GAMM</name>